<protein>
    <recommendedName>
        <fullName evidence="2">Xaa-Pro dipeptidyl-peptidase C-terminal domain-containing protein</fullName>
    </recommendedName>
</protein>
<dbReference type="NCBIfam" id="TIGR00976">
    <property type="entry name" value="CocE_NonD"/>
    <property type="match status" value="1"/>
</dbReference>
<dbReference type="Pfam" id="PF02129">
    <property type="entry name" value="Peptidase_S15"/>
    <property type="match status" value="1"/>
</dbReference>
<dbReference type="SMART" id="SM00939">
    <property type="entry name" value="PepX_C"/>
    <property type="match status" value="1"/>
</dbReference>
<dbReference type="Gene3D" id="3.40.50.1820">
    <property type="entry name" value="alpha/beta hydrolase"/>
    <property type="match status" value="1"/>
</dbReference>
<organism evidence="3 4">
    <name type="scientific">Murinocardiopsis flavida</name>
    <dbReference type="NCBI Taxonomy" id="645275"/>
    <lineage>
        <taxon>Bacteria</taxon>
        <taxon>Bacillati</taxon>
        <taxon>Actinomycetota</taxon>
        <taxon>Actinomycetes</taxon>
        <taxon>Streptosporangiales</taxon>
        <taxon>Nocardiopsidaceae</taxon>
        <taxon>Murinocardiopsis</taxon>
    </lineage>
</organism>
<dbReference type="EMBL" id="PYGA01000002">
    <property type="protein sequence ID" value="PSK99876.1"/>
    <property type="molecule type" value="Genomic_DNA"/>
</dbReference>
<dbReference type="Gene3D" id="2.60.120.260">
    <property type="entry name" value="Galactose-binding domain-like"/>
    <property type="match status" value="1"/>
</dbReference>
<dbReference type="Gene3D" id="1.10.3020.10">
    <property type="entry name" value="alpha-amino acid ester hydrolase ( Helical cap domain)"/>
    <property type="match status" value="1"/>
</dbReference>
<keyword evidence="4" id="KW-1185">Reference proteome</keyword>
<dbReference type="Pfam" id="PF08530">
    <property type="entry name" value="PepX_C"/>
    <property type="match status" value="1"/>
</dbReference>
<dbReference type="InterPro" id="IPR000383">
    <property type="entry name" value="Xaa-Pro-like_dom"/>
</dbReference>
<dbReference type="InterPro" id="IPR029058">
    <property type="entry name" value="AB_hydrolase_fold"/>
</dbReference>
<dbReference type="RefSeq" id="WP_106581277.1">
    <property type="nucleotide sequence ID" value="NZ_PYGA01000002.1"/>
</dbReference>
<dbReference type="PANTHER" id="PTHR43056:SF10">
    <property type="entry name" value="COCE_NOND FAMILY, PUTATIVE (AFU_ORTHOLOGUE AFUA_7G00600)-RELATED"/>
    <property type="match status" value="1"/>
</dbReference>
<evidence type="ECO:0000256" key="1">
    <source>
        <dbReference type="ARBA" id="ARBA00022801"/>
    </source>
</evidence>
<sequence>MAIDTARRVQSLYVPVGDGVRLAVDVWLPVERLAADGAVATVVRATRYHRAEAPSGPEPEADSNSAEGDLWTSAGFALVLVDARGTGASFGTRTIELGPREVADYGDVIDWVAAQPWSTGRVGVYGTSYEGQAAELVVGLGNPHVVAAAALFSPLDAYRQLFYPGGSATSGRFARWMCESRIKDGVAGARERLAEITGLPPESLPHQPPVKPVDGPEGPALLEAAVKEHQANVDVDGLMEQVPFRDDRLPGLDWEDTAPVAAREAIESSGVPMLVRAGWIDGGFAAGALARFATFANHQEVEIGPWGHGGRTYADTLNPDGSLGADAFGTEGQDRRLVDFFARYLQRGERPAGTGTLTFSTLGTGRRQTVTSWPPKGLAARRWYPNVAGELAAEPVDGAGPVATVPYRVDPTASSGPINRWLAGEIGRGAAYPDRRAAEESLMTFTSAPVPADLHVVGFPVATLRLATSGGDGAVYVYLADIGPDGEVAYLTEGCLRFQHRATTGPAEPAGTGVPRSFARADSLPVVPGQDLDLAVELQPVAALVRAGHRIRLALAGHDASCFARYGPPDETFTLSLGAVPHLDLPVLGPEPGSE</sequence>
<evidence type="ECO:0000313" key="3">
    <source>
        <dbReference type="EMBL" id="PSK99876.1"/>
    </source>
</evidence>
<gene>
    <name evidence="3" type="ORF">CLV63_1023</name>
</gene>
<evidence type="ECO:0000259" key="2">
    <source>
        <dbReference type="SMART" id="SM00939"/>
    </source>
</evidence>
<comment type="caution">
    <text evidence="3">The sequence shown here is derived from an EMBL/GenBank/DDBJ whole genome shotgun (WGS) entry which is preliminary data.</text>
</comment>
<reference evidence="3 4" key="1">
    <citation type="submission" date="2018-03" db="EMBL/GenBank/DDBJ databases">
        <title>Genomic Encyclopedia of Archaeal and Bacterial Type Strains, Phase II (KMG-II): from individual species to whole genera.</title>
        <authorList>
            <person name="Goeker M."/>
        </authorList>
    </citation>
    <scope>NUCLEOTIDE SEQUENCE [LARGE SCALE GENOMIC DNA]</scope>
    <source>
        <strain evidence="3 4">DSM 45312</strain>
    </source>
</reference>
<dbReference type="PANTHER" id="PTHR43056">
    <property type="entry name" value="PEPTIDASE S9 PROLYL OLIGOPEPTIDASE"/>
    <property type="match status" value="1"/>
</dbReference>
<dbReference type="Proteomes" id="UP000240542">
    <property type="component" value="Unassembled WGS sequence"/>
</dbReference>
<proteinExistence type="predicted"/>
<dbReference type="InterPro" id="IPR008979">
    <property type="entry name" value="Galactose-bd-like_sf"/>
</dbReference>
<dbReference type="AlphaFoldDB" id="A0A2P8DRN2"/>
<dbReference type="InterPro" id="IPR005674">
    <property type="entry name" value="CocE/Ser_esterase"/>
</dbReference>
<dbReference type="SUPFAM" id="SSF49785">
    <property type="entry name" value="Galactose-binding domain-like"/>
    <property type="match status" value="1"/>
</dbReference>
<accession>A0A2P8DRN2</accession>
<name>A0A2P8DRN2_9ACTN</name>
<dbReference type="SUPFAM" id="SSF53474">
    <property type="entry name" value="alpha/beta-Hydrolases"/>
    <property type="match status" value="1"/>
</dbReference>
<dbReference type="GO" id="GO:0008239">
    <property type="term" value="F:dipeptidyl-peptidase activity"/>
    <property type="evidence" value="ECO:0007669"/>
    <property type="project" value="InterPro"/>
</dbReference>
<feature type="domain" description="Xaa-Pro dipeptidyl-peptidase C-terminal" evidence="2">
    <location>
        <begin position="338"/>
        <end position="584"/>
    </location>
</feature>
<keyword evidence="1" id="KW-0378">Hydrolase</keyword>
<dbReference type="InterPro" id="IPR050585">
    <property type="entry name" value="Xaa-Pro_dipeptidyl-ppase/CocE"/>
</dbReference>
<dbReference type="InterPro" id="IPR013736">
    <property type="entry name" value="Xaa-Pro_dipept_C"/>
</dbReference>
<dbReference type="OrthoDB" id="5240615at2"/>
<evidence type="ECO:0000313" key="4">
    <source>
        <dbReference type="Proteomes" id="UP000240542"/>
    </source>
</evidence>